<dbReference type="Proteomes" id="UP001144673">
    <property type="component" value="Unassembled WGS sequence"/>
</dbReference>
<keyword evidence="2" id="KW-1185">Reference proteome</keyword>
<dbReference type="KEGG" id="amus:LMH87_008876"/>
<dbReference type="GeneID" id="80896035"/>
<gene>
    <name evidence="1" type="ORF">LMH87_008876</name>
</gene>
<sequence length="86" mass="9769">MFADPSRDSAWYHRTEPCLDIRRRLVLSLQLILARCPSLTSSKNRLRDKTYCHPSHATADWTFLVDQQLASIATCSSLFANLSATQ</sequence>
<dbReference type="EMBL" id="JAJHUN010000006">
    <property type="protein sequence ID" value="KAJ4158345.1"/>
    <property type="molecule type" value="Genomic_DNA"/>
</dbReference>
<name>A0A9W8UME4_AKAMU</name>
<evidence type="ECO:0000313" key="2">
    <source>
        <dbReference type="Proteomes" id="UP001144673"/>
    </source>
</evidence>
<dbReference type="AlphaFoldDB" id="A0A9W8UME4"/>
<comment type="caution">
    <text evidence="1">The sequence shown here is derived from an EMBL/GenBank/DDBJ whole genome shotgun (WGS) entry which is preliminary data.</text>
</comment>
<protein>
    <submittedName>
        <fullName evidence="1">Uncharacterized protein</fullName>
    </submittedName>
</protein>
<reference evidence="1" key="1">
    <citation type="journal article" date="2023" name="Access Microbiol">
        <title>De-novo genome assembly for Akanthomyces muscarius, a biocontrol agent of insect agricultural pests.</title>
        <authorList>
            <person name="Erdos Z."/>
            <person name="Studholme D.J."/>
            <person name="Raymond B."/>
            <person name="Sharma M."/>
        </authorList>
    </citation>
    <scope>NUCLEOTIDE SEQUENCE</scope>
    <source>
        <strain evidence="1">Ve6</strain>
    </source>
</reference>
<evidence type="ECO:0000313" key="1">
    <source>
        <dbReference type="EMBL" id="KAJ4158345.1"/>
    </source>
</evidence>
<proteinExistence type="predicted"/>
<organism evidence="1 2">
    <name type="scientific">Akanthomyces muscarius</name>
    <name type="common">Entomopathogenic fungus</name>
    <name type="synonym">Lecanicillium muscarium</name>
    <dbReference type="NCBI Taxonomy" id="2231603"/>
    <lineage>
        <taxon>Eukaryota</taxon>
        <taxon>Fungi</taxon>
        <taxon>Dikarya</taxon>
        <taxon>Ascomycota</taxon>
        <taxon>Pezizomycotina</taxon>
        <taxon>Sordariomycetes</taxon>
        <taxon>Hypocreomycetidae</taxon>
        <taxon>Hypocreales</taxon>
        <taxon>Cordycipitaceae</taxon>
        <taxon>Akanthomyces</taxon>
    </lineage>
</organism>
<accession>A0A9W8UME4</accession>
<dbReference type="RefSeq" id="XP_056056712.1">
    <property type="nucleotide sequence ID" value="XM_056202118.1"/>
</dbReference>